<evidence type="ECO:0000313" key="7">
    <source>
        <dbReference type="EMBL" id="MFG6295576.1"/>
    </source>
</evidence>
<keyword evidence="3" id="KW-0238">DNA-binding</keyword>
<dbReference type="PANTHER" id="PTHR30346">
    <property type="entry name" value="TRANSCRIPTIONAL DUAL REGULATOR HCAR-RELATED"/>
    <property type="match status" value="1"/>
</dbReference>
<evidence type="ECO:0000256" key="3">
    <source>
        <dbReference type="ARBA" id="ARBA00023125"/>
    </source>
</evidence>
<keyword evidence="4" id="KW-0804">Transcription</keyword>
<evidence type="ECO:0000256" key="5">
    <source>
        <dbReference type="SAM" id="MobiDB-lite"/>
    </source>
</evidence>
<evidence type="ECO:0000259" key="6">
    <source>
        <dbReference type="PROSITE" id="PS50931"/>
    </source>
</evidence>
<evidence type="ECO:0000256" key="2">
    <source>
        <dbReference type="ARBA" id="ARBA00023015"/>
    </source>
</evidence>
<dbReference type="EMBL" id="JBIENY010000145">
    <property type="protein sequence ID" value="MFG6295576.1"/>
    <property type="molecule type" value="Genomic_DNA"/>
</dbReference>
<dbReference type="Gene3D" id="3.40.190.290">
    <property type="match status" value="1"/>
</dbReference>
<reference evidence="7 8" key="1">
    <citation type="submission" date="2024-10" db="EMBL/GenBank/DDBJ databases">
        <title>Draft genome assembly of a novel steroid transforming actinomycete isolated from African clawed frog Xenopus laevis.</title>
        <authorList>
            <person name="Bragin E."/>
            <person name="Kollerov V."/>
            <person name="Donova M.V."/>
        </authorList>
    </citation>
    <scope>NUCLEOTIDE SEQUENCE [LARGE SCALE GENOMIC DNA]</scope>
    <source>
        <strain evidence="7 8">MTOC-St3</strain>
    </source>
</reference>
<accession>A0ABW7DXL4</accession>
<dbReference type="Pfam" id="PF03466">
    <property type="entry name" value="LysR_substrate"/>
    <property type="match status" value="1"/>
</dbReference>
<feature type="compositionally biased region" description="Basic residues" evidence="5">
    <location>
        <begin position="311"/>
        <end position="322"/>
    </location>
</feature>
<dbReference type="Pfam" id="PF00126">
    <property type="entry name" value="HTH_1"/>
    <property type="match status" value="1"/>
</dbReference>
<dbReference type="PANTHER" id="PTHR30346:SF0">
    <property type="entry name" value="HCA OPERON TRANSCRIPTIONAL ACTIVATOR HCAR"/>
    <property type="match status" value="1"/>
</dbReference>
<dbReference type="SUPFAM" id="SSF53850">
    <property type="entry name" value="Periplasmic binding protein-like II"/>
    <property type="match status" value="1"/>
</dbReference>
<dbReference type="InterPro" id="IPR000847">
    <property type="entry name" value="LysR_HTH_N"/>
</dbReference>
<sequence length="342" mass="36439">MDLLAVRTFVTAAEAGQLQIAADLLAVTQQAVSKRVAALEKSLGVSLFTRTARGVRLTAEGQAFLPHARALLDAEERAVASVRPGRRPLRVDVIGRRAATAGVLRDFHRARPGVGLDVVTLTDVRAAVGALLSGAVDASFRCVTMPGFELPHGIRATPLFEEPLHLVTGPAHPFATAAEITPALLAGRRVWMPGNVPGTEWTAYYDALAAEFGLTLDTRGPNFGVEDMLATIAGSSTAATFLSDRTPLVRPAVHGLRRIPLRDPTPVYPHSLLWHADNPHPALAELRAHLASLPPGRPDGEVWAPPWALRAHRAHGRTRPRPRTGTAPDSADSRGGHGPVPD</sequence>
<dbReference type="SUPFAM" id="SSF46785">
    <property type="entry name" value="Winged helix' DNA-binding domain"/>
    <property type="match status" value="1"/>
</dbReference>
<proteinExistence type="inferred from homology"/>
<dbReference type="PRINTS" id="PR00039">
    <property type="entry name" value="HTHLYSR"/>
</dbReference>
<evidence type="ECO:0000256" key="1">
    <source>
        <dbReference type="ARBA" id="ARBA00009437"/>
    </source>
</evidence>
<dbReference type="Gene3D" id="1.10.10.10">
    <property type="entry name" value="Winged helix-like DNA-binding domain superfamily/Winged helix DNA-binding domain"/>
    <property type="match status" value="1"/>
</dbReference>
<feature type="domain" description="HTH lysR-type" evidence="6">
    <location>
        <begin position="1"/>
        <end position="58"/>
    </location>
</feature>
<dbReference type="InterPro" id="IPR036390">
    <property type="entry name" value="WH_DNA-bd_sf"/>
</dbReference>
<organism evidence="7 8">
    <name type="scientific">Streptomyces rochei</name>
    <name type="common">Streptomyces parvullus</name>
    <dbReference type="NCBI Taxonomy" id="1928"/>
    <lineage>
        <taxon>Bacteria</taxon>
        <taxon>Bacillati</taxon>
        <taxon>Actinomycetota</taxon>
        <taxon>Actinomycetes</taxon>
        <taxon>Kitasatosporales</taxon>
        <taxon>Streptomycetaceae</taxon>
        <taxon>Streptomyces</taxon>
        <taxon>Streptomyces rochei group</taxon>
    </lineage>
</organism>
<comment type="similarity">
    <text evidence="1">Belongs to the LysR transcriptional regulatory family.</text>
</comment>
<evidence type="ECO:0000256" key="4">
    <source>
        <dbReference type="ARBA" id="ARBA00023163"/>
    </source>
</evidence>
<comment type="caution">
    <text evidence="7">The sequence shown here is derived from an EMBL/GenBank/DDBJ whole genome shotgun (WGS) entry which is preliminary data.</text>
</comment>
<keyword evidence="8" id="KW-1185">Reference proteome</keyword>
<protein>
    <submittedName>
        <fullName evidence="7">LysR family transcriptional regulator</fullName>
    </submittedName>
</protein>
<keyword evidence="2" id="KW-0805">Transcription regulation</keyword>
<gene>
    <name evidence="7" type="ORF">ACGU38_09420</name>
</gene>
<dbReference type="PROSITE" id="PS50931">
    <property type="entry name" value="HTH_LYSR"/>
    <property type="match status" value="1"/>
</dbReference>
<dbReference type="InterPro" id="IPR036388">
    <property type="entry name" value="WH-like_DNA-bd_sf"/>
</dbReference>
<dbReference type="RefSeq" id="WP_046250650.1">
    <property type="nucleotide sequence ID" value="NZ_JBHVKI010000009.1"/>
</dbReference>
<dbReference type="CDD" id="cd05466">
    <property type="entry name" value="PBP2_LTTR_substrate"/>
    <property type="match status" value="1"/>
</dbReference>
<dbReference type="Proteomes" id="UP001605990">
    <property type="component" value="Unassembled WGS sequence"/>
</dbReference>
<name>A0ABW7DXL4_STRRO</name>
<feature type="region of interest" description="Disordered" evidence="5">
    <location>
        <begin position="311"/>
        <end position="342"/>
    </location>
</feature>
<evidence type="ECO:0000313" key="8">
    <source>
        <dbReference type="Proteomes" id="UP001605990"/>
    </source>
</evidence>
<dbReference type="InterPro" id="IPR005119">
    <property type="entry name" value="LysR_subst-bd"/>
</dbReference>